<dbReference type="Proteomes" id="UP001231189">
    <property type="component" value="Unassembled WGS sequence"/>
</dbReference>
<evidence type="ECO:0000313" key="2">
    <source>
        <dbReference type="Proteomes" id="UP001231189"/>
    </source>
</evidence>
<reference evidence="1" key="1">
    <citation type="submission" date="2023-07" db="EMBL/GenBank/DDBJ databases">
        <title>A chromosome-level genome assembly of Lolium multiflorum.</title>
        <authorList>
            <person name="Chen Y."/>
            <person name="Copetti D."/>
            <person name="Kolliker R."/>
            <person name="Studer B."/>
        </authorList>
    </citation>
    <scope>NUCLEOTIDE SEQUENCE</scope>
    <source>
        <strain evidence="1">02402/16</strain>
        <tissue evidence="1">Leaf</tissue>
    </source>
</reference>
<comment type="caution">
    <text evidence="1">The sequence shown here is derived from an EMBL/GenBank/DDBJ whole genome shotgun (WGS) entry which is preliminary data.</text>
</comment>
<name>A0AAD8U0Y3_LOLMU</name>
<sequence>MNRDLFMKIVFDVREYDDYFMCKQYCTGTHNDINGLQRSPVFIRLAEGQALAVNFEVNGNAYNKRYYLADGIYSTYATFVKTIFDPVFRDGDAYFATCQEAARKDVERAFESLQQEFHRCRAILLSLGRILGMWEAMNVMRSRQYDH</sequence>
<gene>
    <name evidence="1" type="ORF">QYE76_012409</name>
</gene>
<organism evidence="1 2">
    <name type="scientific">Lolium multiflorum</name>
    <name type="common">Italian ryegrass</name>
    <name type="synonym">Lolium perenne subsp. multiflorum</name>
    <dbReference type="NCBI Taxonomy" id="4521"/>
    <lineage>
        <taxon>Eukaryota</taxon>
        <taxon>Viridiplantae</taxon>
        <taxon>Streptophyta</taxon>
        <taxon>Embryophyta</taxon>
        <taxon>Tracheophyta</taxon>
        <taxon>Spermatophyta</taxon>
        <taxon>Magnoliopsida</taxon>
        <taxon>Liliopsida</taxon>
        <taxon>Poales</taxon>
        <taxon>Poaceae</taxon>
        <taxon>BOP clade</taxon>
        <taxon>Pooideae</taxon>
        <taxon>Poodae</taxon>
        <taxon>Poeae</taxon>
        <taxon>Poeae Chloroplast Group 2 (Poeae type)</taxon>
        <taxon>Loliodinae</taxon>
        <taxon>Loliinae</taxon>
        <taxon>Lolium</taxon>
    </lineage>
</organism>
<dbReference type="AlphaFoldDB" id="A0AAD8U0Y3"/>
<dbReference type="PANTHER" id="PTHR47150">
    <property type="entry name" value="OS12G0169200 PROTEIN"/>
    <property type="match status" value="1"/>
</dbReference>
<dbReference type="Pfam" id="PF04827">
    <property type="entry name" value="Plant_tran"/>
    <property type="match status" value="1"/>
</dbReference>
<evidence type="ECO:0000313" key="1">
    <source>
        <dbReference type="EMBL" id="KAK1695712.1"/>
    </source>
</evidence>
<proteinExistence type="predicted"/>
<protein>
    <submittedName>
        <fullName evidence="1">Uncharacterized protein</fullName>
    </submittedName>
</protein>
<dbReference type="EMBL" id="JAUUTY010000001">
    <property type="protein sequence ID" value="KAK1695712.1"/>
    <property type="molecule type" value="Genomic_DNA"/>
</dbReference>
<keyword evidence="2" id="KW-1185">Reference proteome</keyword>
<dbReference type="InterPro" id="IPR006912">
    <property type="entry name" value="Harbinger_derived_prot"/>
</dbReference>
<accession>A0AAD8U0Y3</accession>
<dbReference type="PANTHER" id="PTHR47150:SF7">
    <property type="entry name" value="NUCLEASE"/>
    <property type="match status" value="1"/>
</dbReference>